<sequence>MAEILNWLADTDCAPSRLSEYFIHRLLTIDFTIIFANCRTVQSLFDSPSGVDRPLTTCLLVNLKVSHDSLSQEMKDAVHELLLRGQLMRNQRGTYCLPSRVHERFFTRRIFKGILPVAEVSALGIKLFLVKVLEHFSLKAL</sequence>
<keyword evidence="2" id="KW-1185">Reference proteome</keyword>
<evidence type="ECO:0000313" key="1">
    <source>
        <dbReference type="EMBL" id="EFJ15304.1"/>
    </source>
</evidence>
<protein>
    <submittedName>
        <fullName evidence="1">Uncharacterized protein</fullName>
    </submittedName>
</protein>
<dbReference type="Gramene" id="EFJ15304">
    <property type="protein sequence ID" value="EFJ15304"/>
    <property type="gene ID" value="SELMODRAFT_423017"/>
</dbReference>
<dbReference type="Proteomes" id="UP000001514">
    <property type="component" value="Unassembled WGS sequence"/>
</dbReference>
<dbReference type="AlphaFoldDB" id="D8SKA8"/>
<dbReference type="KEGG" id="smo:SELMODRAFT_423017"/>
<name>D8SKA8_SELML</name>
<accession>D8SKA8</accession>
<organism evidence="2">
    <name type="scientific">Selaginella moellendorffii</name>
    <name type="common">Spikemoss</name>
    <dbReference type="NCBI Taxonomy" id="88036"/>
    <lineage>
        <taxon>Eukaryota</taxon>
        <taxon>Viridiplantae</taxon>
        <taxon>Streptophyta</taxon>
        <taxon>Embryophyta</taxon>
        <taxon>Tracheophyta</taxon>
        <taxon>Lycopodiopsida</taxon>
        <taxon>Selaginellales</taxon>
        <taxon>Selaginellaceae</taxon>
        <taxon>Selaginella</taxon>
    </lineage>
</organism>
<dbReference type="EMBL" id="GL377624">
    <property type="protein sequence ID" value="EFJ15304.1"/>
    <property type="molecule type" value="Genomic_DNA"/>
</dbReference>
<evidence type="ECO:0000313" key="2">
    <source>
        <dbReference type="Proteomes" id="UP000001514"/>
    </source>
</evidence>
<dbReference type="HOGENOM" id="CLU_1828668_0_0_1"/>
<gene>
    <name evidence="1" type="ORF">SELMODRAFT_423017</name>
</gene>
<reference evidence="1 2" key="1">
    <citation type="journal article" date="2011" name="Science">
        <title>The Selaginella genome identifies genetic changes associated with the evolution of vascular plants.</title>
        <authorList>
            <person name="Banks J.A."/>
            <person name="Nishiyama T."/>
            <person name="Hasebe M."/>
            <person name="Bowman J.L."/>
            <person name="Gribskov M."/>
            <person name="dePamphilis C."/>
            <person name="Albert V.A."/>
            <person name="Aono N."/>
            <person name="Aoyama T."/>
            <person name="Ambrose B.A."/>
            <person name="Ashton N.W."/>
            <person name="Axtell M.J."/>
            <person name="Barker E."/>
            <person name="Barker M.S."/>
            <person name="Bennetzen J.L."/>
            <person name="Bonawitz N.D."/>
            <person name="Chapple C."/>
            <person name="Cheng C."/>
            <person name="Correa L.G."/>
            <person name="Dacre M."/>
            <person name="DeBarry J."/>
            <person name="Dreyer I."/>
            <person name="Elias M."/>
            <person name="Engstrom E.M."/>
            <person name="Estelle M."/>
            <person name="Feng L."/>
            <person name="Finet C."/>
            <person name="Floyd S.K."/>
            <person name="Frommer W.B."/>
            <person name="Fujita T."/>
            <person name="Gramzow L."/>
            <person name="Gutensohn M."/>
            <person name="Harholt J."/>
            <person name="Hattori M."/>
            <person name="Heyl A."/>
            <person name="Hirai T."/>
            <person name="Hiwatashi Y."/>
            <person name="Ishikawa M."/>
            <person name="Iwata M."/>
            <person name="Karol K.G."/>
            <person name="Koehler B."/>
            <person name="Kolukisaoglu U."/>
            <person name="Kubo M."/>
            <person name="Kurata T."/>
            <person name="Lalonde S."/>
            <person name="Li K."/>
            <person name="Li Y."/>
            <person name="Litt A."/>
            <person name="Lyons E."/>
            <person name="Manning G."/>
            <person name="Maruyama T."/>
            <person name="Michael T.P."/>
            <person name="Mikami K."/>
            <person name="Miyazaki S."/>
            <person name="Morinaga S."/>
            <person name="Murata T."/>
            <person name="Mueller-Roeber B."/>
            <person name="Nelson D.R."/>
            <person name="Obara M."/>
            <person name="Oguri Y."/>
            <person name="Olmstead R.G."/>
            <person name="Onodera N."/>
            <person name="Petersen B.L."/>
            <person name="Pils B."/>
            <person name="Prigge M."/>
            <person name="Rensing S.A."/>
            <person name="Riano-Pachon D.M."/>
            <person name="Roberts A.W."/>
            <person name="Sato Y."/>
            <person name="Scheller H.V."/>
            <person name="Schulz B."/>
            <person name="Schulz C."/>
            <person name="Shakirov E.V."/>
            <person name="Shibagaki N."/>
            <person name="Shinohara N."/>
            <person name="Shippen D.E."/>
            <person name="Soerensen I."/>
            <person name="Sotooka R."/>
            <person name="Sugimoto N."/>
            <person name="Sugita M."/>
            <person name="Sumikawa N."/>
            <person name="Tanurdzic M."/>
            <person name="Theissen G."/>
            <person name="Ulvskov P."/>
            <person name="Wakazuki S."/>
            <person name="Weng J.K."/>
            <person name="Willats W.W."/>
            <person name="Wipf D."/>
            <person name="Wolf P.G."/>
            <person name="Yang L."/>
            <person name="Zimmer A.D."/>
            <person name="Zhu Q."/>
            <person name="Mitros T."/>
            <person name="Hellsten U."/>
            <person name="Loque D."/>
            <person name="Otillar R."/>
            <person name="Salamov A."/>
            <person name="Schmutz J."/>
            <person name="Shapiro H."/>
            <person name="Lindquist E."/>
            <person name="Lucas S."/>
            <person name="Rokhsar D."/>
            <person name="Grigoriev I.V."/>
        </authorList>
    </citation>
    <scope>NUCLEOTIDE SEQUENCE [LARGE SCALE GENOMIC DNA]</scope>
</reference>
<dbReference type="InParanoid" id="D8SKA8"/>
<proteinExistence type="predicted"/>